<evidence type="ECO:0000313" key="1">
    <source>
        <dbReference type="EMBL" id="KAK3736549.1"/>
    </source>
</evidence>
<reference evidence="1" key="1">
    <citation type="journal article" date="2023" name="G3 (Bethesda)">
        <title>A reference genome for the long-term kleptoplast-retaining sea slug Elysia crispata morphotype clarki.</title>
        <authorList>
            <person name="Eastman K.E."/>
            <person name="Pendleton A.L."/>
            <person name="Shaikh M.A."/>
            <person name="Suttiyut T."/>
            <person name="Ogas R."/>
            <person name="Tomko P."/>
            <person name="Gavelis G."/>
            <person name="Widhalm J.R."/>
            <person name="Wisecaver J.H."/>
        </authorList>
    </citation>
    <scope>NUCLEOTIDE SEQUENCE</scope>
    <source>
        <strain evidence="1">ECLA1</strain>
    </source>
</reference>
<protein>
    <submittedName>
        <fullName evidence="1">Uncharacterized protein</fullName>
    </submittedName>
</protein>
<organism evidence="1 2">
    <name type="scientific">Elysia crispata</name>
    <name type="common">lettuce slug</name>
    <dbReference type="NCBI Taxonomy" id="231223"/>
    <lineage>
        <taxon>Eukaryota</taxon>
        <taxon>Metazoa</taxon>
        <taxon>Spiralia</taxon>
        <taxon>Lophotrochozoa</taxon>
        <taxon>Mollusca</taxon>
        <taxon>Gastropoda</taxon>
        <taxon>Heterobranchia</taxon>
        <taxon>Euthyneura</taxon>
        <taxon>Panpulmonata</taxon>
        <taxon>Sacoglossa</taxon>
        <taxon>Placobranchoidea</taxon>
        <taxon>Plakobranchidae</taxon>
        <taxon>Elysia</taxon>
    </lineage>
</organism>
<evidence type="ECO:0000313" key="2">
    <source>
        <dbReference type="Proteomes" id="UP001283361"/>
    </source>
</evidence>
<comment type="caution">
    <text evidence="1">The sequence shown here is derived from an EMBL/GenBank/DDBJ whole genome shotgun (WGS) entry which is preliminary data.</text>
</comment>
<accession>A0AAE0Y838</accession>
<gene>
    <name evidence="1" type="ORF">RRG08_051541</name>
</gene>
<dbReference type="EMBL" id="JAWDGP010006702">
    <property type="protein sequence ID" value="KAK3736549.1"/>
    <property type="molecule type" value="Genomic_DNA"/>
</dbReference>
<dbReference type="AlphaFoldDB" id="A0AAE0Y838"/>
<keyword evidence="2" id="KW-1185">Reference proteome</keyword>
<sequence length="78" mass="8977">MRGGREGKEVWARNDTPDYNETVANVYARDEKSLSDPSQNPSTMFELLYRTVFSGLVLSKIQPGRDNHLDRLGPWMYV</sequence>
<dbReference type="Proteomes" id="UP001283361">
    <property type="component" value="Unassembled WGS sequence"/>
</dbReference>
<name>A0AAE0Y838_9GAST</name>
<proteinExistence type="predicted"/>